<dbReference type="HOGENOM" id="CLU_036813_1_0_5"/>
<dbReference type="AlphaFoldDB" id="Q11BY8"/>
<dbReference type="InterPro" id="IPR051353">
    <property type="entry name" value="Tobamovirus_resist_UPF0261"/>
</dbReference>
<dbReference type="CDD" id="cd15488">
    <property type="entry name" value="Tm-1-like"/>
    <property type="match status" value="1"/>
</dbReference>
<evidence type="ECO:0000259" key="1">
    <source>
        <dbReference type="Pfam" id="PF06792"/>
    </source>
</evidence>
<sequence length="410" mass="42999">MSTVVLMGTLDTKGAEYAFLRDEIEKQGIETLLVDTGILGDPSTRPDISRSVVAEAADADLAALIEAHDRGAAVSAMAKGAAALALRLYEEGKLDAIAGLGGTGGTALVTAAMRALPIGVPKLMVSTVASGDTRAYVGSTDITMMHSVVDIAGINKISRKILGNAAGAVAGMAGQPVTDAPSREAPLIAATMFGVTTPCVQKARELLERSGFEVLTFHATGTGGRSMEELTKAGMFSAVLDVTTTELADELVGGVFSAGPDRLTAAGAAGIPQIVSLGALDMVNFGAWETVPEKFRERNLYRHNASITLMRTTPQECLEIGRRLGSRLSQSKGPTVVFVPLKGISLIARAGQPFHDPEADNALLRGLRESLRADIEIREFNTDINDPSFAEAMVEALIEIMAEKKVNAHA</sequence>
<dbReference type="EMBL" id="CP000390">
    <property type="protein sequence ID" value="ABG65087.1"/>
    <property type="molecule type" value="Genomic_DNA"/>
</dbReference>
<dbReference type="PIRSF" id="PIRSF033271">
    <property type="entry name" value="UCP033271"/>
    <property type="match status" value="1"/>
</dbReference>
<accession>Q11BY8</accession>
<dbReference type="InterPro" id="IPR044122">
    <property type="entry name" value="UPF0261_N"/>
</dbReference>
<dbReference type="STRING" id="266779.Meso_3719"/>
<protein>
    <submittedName>
        <fullName evidence="3">Uncharacterized protein</fullName>
    </submittedName>
</protein>
<dbReference type="PANTHER" id="PTHR31862">
    <property type="entry name" value="UPF0261 DOMAIN PROTEIN (AFU_ORTHOLOGUE AFUA_1G10120)"/>
    <property type="match status" value="1"/>
</dbReference>
<dbReference type="PANTHER" id="PTHR31862:SF1">
    <property type="entry name" value="UPF0261 DOMAIN PROTEIN (AFU_ORTHOLOGUE AFUA_1G10120)"/>
    <property type="match status" value="1"/>
</dbReference>
<evidence type="ECO:0000259" key="2">
    <source>
        <dbReference type="Pfam" id="PF23189"/>
    </source>
</evidence>
<feature type="domain" description="UPF0261" evidence="2">
    <location>
        <begin position="186"/>
        <end position="401"/>
    </location>
</feature>
<name>Q11BY8_CHESB</name>
<dbReference type="InterPro" id="IPR056778">
    <property type="entry name" value="UPF0261_C"/>
</dbReference>
<dbReference type="OrthoDB" id="9776369at2"/>
<dbReference type="Pfam" id="PF06792">
    <property type="entry name" value="UPF0261"/>
    <property type="match status" value="1"/>
</dbReference>
<dbReference type="Gene3D" id="3.40.50.12020">
    <property type="entry name" value="Uncharacterised protein family UPF0261, NN domain"/>
    <property type="match status" value="1"/>
</dbReference>
<dbReference type="KEGG" id="mes:Meso_3719"/>
<reference evidence="3" key="1">
    <citation type="submission" date="2006-06" db="EMBL/GenBank/DDBJ databases">
        <title>Complete sequence of chromosome of Chelativorans sp. BNC1.</title>
        <authorList>
            <consortium name="US DOE Joint Genome Institute"/>
            <person name="Copeland A."/>
            <person name="Lucas S."/>
            <person name="Lapidus A."/>
            <person name="Barry K."/>
            <person name="Detter J.C."/>
            <person name="Glavina del Rio T."/>
            <person name="Hammon N."/>
            <person name="Israni S."/>
            <person name="Dalin E."/>
            <person name="Tice H."/>
            <person name="Pitluck S."/>
            <person name="Chertkov O."/>
            <person name="Brettin T."/>
            <person name="Bruce D."/>
            <person name="Han C."/>
            <person name="Tapia R."/>
            <person name="Gilna P."/>
            <person name="Schmutz J."/>
            <person name="Larimer F."/>
            <person name="Land M."/>
            <person name="Hauser L."/>
            <person name="Kyrpides N."/>
            <person name="Mikhailova N."/>
            <person name="Richardson P."/>
        </authorList>
    </citation>
    <scope>NUCLEOTIDE SEQUENCE</scope>
    <source>
        <strain evidence="3">BNC1</strain>
    </source>
</reference>
<dbReference type="NCBIfam" id="NF002674">
    <property type="entry name" value="PRK02399.1-2"/>
    <property type="match status" value="1"/>
</dbReference>
<dbReference type="eggNOG" id="COG5441">
    <property type="taxonomic scope" value="Bacteria"/>
</dbReference>
<dbReference type="Gene3D" id="3.40.50.12030">
    <property type="entry name" value="Uncharacterised protein family UPF0261, NC domain"/>
    <property type="match status" value="1"/>
</dbReference>
<proteinExistence type="predicted"/>
<evidence type="ECO:0000313" key="3">
    <source>
        <dbReference type="EMBL" id="ABG65087.1"/>
    </source>
</evidence>
<dbReference type="InterPro" id="IPR008322">
    <property type="entry name" value="UPF0261"/>
</dbReference>
<gene>
    <name evidence="3" type="ordered locus">Meso_3719</name>
</gene>
<organism evidence="3">
    <name type="scientific">Chelativorans sp. (strain BNC1)</name>
    <dbReference type="NCBI Taxonomy" id="266779"/>
    <lineage>
        <taxon>Bacteria</taxon>
        <taxon>Pseudomonadati</taxon>
        <taxon>Pseudomonadota</taxon>
        <taxon>Alphaproteobacteria</taxon>
        <taxon>Hyphomicrobiales</taxon>
        <taxon>Phyllobacteriaceae</taxon>
        <taxon>Chelativorans</taxon>
    </lineage>
</organism>
<dbReference type="Pfam" id="PF23189">
    <property type="entry name" value="UPF0261_C"/>
    <property type="match status" value="1"/>
</dbReference>
<feature type="domain" description="UPF0261" evidence="1">
    <location>
        <begin position="3"/>
        <end position="174"/>
    </location>
</feature>